<feature type="non-terminal residue" evidence="1">
    <location>
        <position position="1"/>
    </location>
</feature>
<evidence type="ECO:0000313" key="1">
    <source>
        <dbReference type="EMBL" id="KAF3769722.1"/>
    </source>
</evidence>
<dbReference type="PANTHER" id="PTHR38123:SF4">
    <property type="entry name" value="CELL WALL GALACTOMANNOPROTEIN, PUTATIVE (AFU_ORTHOLOGUE AFUA_4G00870)-RELATED"/>
    <property type="match status" value="1"/>
</dbReference>
<keyword evidence="2" id="KW-1185">Reference proteome</keyword>
<proteinExistence type="predicted"/>
<comment type="caution">
    <text evidence="1">The sequence shown here is derived from an EMBL/GenBank/DDBJ whole genome shotgun (WGS) entry which is preliminary data.</text>
</comment>
<reference evidence="1" key="1">
    <citation type="journal article" date="2020" name="Phytopathology">
        <title>Genome sequence of the chestnut blight fungus Cryphonectria parasitica EP155: A fundamental resource for an archetypical invasive plant pathogen.</title>
        <authorList>
            <person name="Crouch J.A."/>
            <person name="Dawe A."/>
            <person name="Aerts A."/>
            <person name="Barry K."/>
            <person name="Churchill A.C.L."/>
            <person name="Grimwood J."/>
            <person name="Hillman B."/>
            <person name="Milgroom M.G."/>
            <person name="Pangilinan J."/>
            <person name="Smith M."/>
            <person name="Salamov A."/>
            <person name="Schmutz J."/>
            <person name="Yadav J."/>
            <person name="Grigoriev I.V."/>
            <person name="Nuss D."/>
        </authorList>
    </citation>
    <scope>NUCLEOTIDE SEQUENCE</scope>
    <source>
        <strain evidence="1">EP155</strain>
    </source>
</reference>
<dbReference type="AlphaFoldDB" id="A0A9P4YB88"/>
<dbReference type="Gene3D" id="1.20.1280.140">
    <property type="match status" value="1"/>
</dbReference>
<sequence>ADGAAIVDAISAIQNATLALASTVGDWDGNILSSIPIVLDSTTLLNTINQGTATAQASANLTDLEAFTVGVDTLDLVTDVNTTLTTLIAAKPDFDRDLLTAVVLLNLEQEKSASASFSDAIISKLPSTIVSTGQTLAAEITASFDQAIDIFS</sequence>
<name>A0A9P4YB88_CRYP1</name>
<dbReference type="EMBL" id="MU032344">
    <property type="protein sequence ID" value="KAF3769722.1"/>
    <property type="molecule type" value="Genomic_DNA"/>
</dbReference>
<protein>
    <submittedName>
        <fullName evidence="1">Uncharacterized protein</fullName>
    </submittedName>
</protein>
<dbReference type="InterPro" id="IPR021054">
    <property type="entry name" value="Cell_wall_mannoprotein_1"/>
</dbReference>
<dbReference type="GeneID" id="63832578"/>
<gene>
    <name evidence="1" type="ORF">M406DRAFT_19871</name>
</gene>
<dbReference type="Proteomes" id="UP000803844">
    <property type="component" value="Unassembled WGS sequence"/>
</dbReference>
<dbReference type="OrthoDB" id="2422134at2759"/>
<organism evidence="1 2">
    <name type="scientific">Cryphonectria parasitica (strain ATCC 38755 / EP155)</name>
    <dbReference type="NCBI Taxonomy" id="660469"/>
    <lineage>
        <taxon>Eukaryota</taxon>
        <taxon>Fungi</taxon>
        <taxon>Dikarya</taxon>
        <taxon>Ascomycota</taxon>
        <taxon>Pezizomycotina</taxon>
        <taxon>Sordariomycetes</taxon>
        <taxon>Sordariomycetidae</taxon>
        <taxon>Diaporthales</taxon>
        <taxon>Cryphonectriaceae</taxon>
        <taxon>Cryphonectria-Endothia species complex</taxon>
        <taxon>Cryphonectria</taxon>
    </lineage>
</organism>
<evidence type="ECO:0000313" key="2">
    <source>
        <dbReference type="Proteomes" id="UP000803844"/>
    </source>
</evidence>
<feature type="non-terminal residue" evidence="1">
    <location>
        <position position="152"/>
    </location>
</feature>
<dbReference type="RefSeq" id="XP_040780683.1">
    <property type="nucleotide sequence ID" value="XM_040915449.1"/>
</dbReference>
<dbReference type="Pfam" id="PF12296">
    <property type="entry name" value="HsbA"/>
    <property type="match status" value="1"/>
</dbReference>
<accession>A0A9P4YB88</accession>
<dbReference type="PANTHER" id="PTHR38123">
    <property type="entry name" value="CELL WALL SERINE-THREONINE-RICH GALACTOMANNOPROTEIN MP1 (AFU_ORTHOLOGUE AFUA_4G03240)"/>
    <property type="match status" value="1"/>
</dbReference>
<dbReference type="GO" id="GO:0005576">
    <property type="term" value="C:extracellular region"/>
    <property type="evidence" value="ECO:0007669"/>
    <property type="project" value="TreeGrafter"/>
</dbReference>